<dbReference type="EMBL" id="JABSTQ010011325">
    <property type="protein sequence ID" value="KAG0412778.1"/>
    <property type="molecule type" value="Genomic_DNA"/>
</dbReference>
<keyword evidence="2" id="KW-1185">Reference proteome</keyword>
<protein>
    <submittedName>
        <fullName evidence="1">Uncharacterized protein</fullName>
    </submittedName>
</protein>
<comment type="caution">
    <text evidence="1">The sequence shown here is derived from an EMBL/GenBank/DDBJ whole genome shotgun (WGS) entry which is preliminary data.</text>
</comment>
<organism evidence="1 2">
    <name type="scientific">Ixodes persulcatus</name>
    <name type="common">Taiga tick</name>
    <dbReference type="NCBI Taxonomy" id="34615"/>
    <lineage>
        <taxon>Eukaryota</taxon>
        <taxon>Metazoa</taxon>
        <taxon>Ecdysozoa</taxon>
        <taxon>Arthropoda</taxon>
        <taxon>Chelicerata</taxon>
        <taxon>Arachnida</taxon>
        <taxon>Acari</taxon>
        <taxon>Parasitiformes</taxon>
        <taxon>Ixodida</taxon>
        <taxon>Ixodoidea</taxon>
        <taxon>Ixodidae</taxon>
        <taxon>Ixodinae</taxon>
        <taxon>Ixodes</taxon>
    </lineage>
</organism>
<name>A0AC60P009_IXOPE</name>
<sequence>MHTIYRGLIYRELRKNSEVCSDYAAQSSRRDLFPAAMFGGLNSIAQLNENVALSNRLKATRQPPPTLQQCRRIVAAPGAWTNSSSASRGSKPTSVSKPFGSESAHSSAGPVNFAGSVDVPGTNPVYQGVEPGDGFTMVKLRRRNQGIGGNGKVLERSVCASTTL</sequence>
<gene>
    <name evidence="1" type="ORF">HPB47_010082</name>
</gene>
<accession>A0AC60P009</accession>
<proteinExistence type="predicted"/>
<evidence type="ECO:0000313" key="2">
    <source>
        <dbReference type="Proteomes" id="UP000805193"/>
    </source>
</evidence>
<evidence type="ECO:0000313" key="1">
    <source>
        <dbReference type="EMBL" id="KAG0412778.1"/>
    </source>
</evidence>
<dbReference type="Proteomes" id="UP000805193">
    <property type="component" value="Unassembled WGS sequence"/>
</dbReference>
<reference evidence="1 2" key="1">
    <citation type="journal article" date="2020" name="Cell">
        <title>Large-Scale Comparative Analyses of Tick Genomes Elucidate Their Genetic Diversity and Vector Capacities.</title>
        <authorList>
            <consortium name="Tick Genome and Microbiome Consortium (TIGMIC)"/>
            <person name="Jia N."/>
            <person name="Wang J."/>
            <person name="Shi W."/>
            <person name="Du L."/>
            <person name="Sun Y."/>
            <person name="Zhan W."/>
            <person name="Jiang J.F."/>
            <person name="Wang Q."/>
            <person name="Zhang B."/>
            <person name="Ji P."/>
            <person name="Bell-Sakyi L."/>
            <person name="Cui X.M."/>
            <person name="Yuan T.T."/>
            <person name="Jiang B.G."/>
            <person name="Yang W.F."/>
            <person name="Lam T.T."/>
            <person name="Chang Q.C."/>
            <person name="Ding S.J."/>
            <person name="Wang X.J."/>
            <person name="Zhu J.G."/>
            <person name="Ruan X.D."/>
            <person name="Zhao L."/>
            <person name="Wei J.T."/>
            <person name="Ye R.Z."/>
            <person name="Que T.C."/>
            <person name="Du C.H."/>
            <person name="Zhou Y.H."/>
            <person name="Cheng J.X."/>
            <person name="Dai P.F."/>
            <person name="Guo W.B."/>
            <person name="Han X.H."/>
            <person name="Huang E.J."/>
            <person name="Li L.F."/>
            <person name="Wei W."/>
            <person name="Gao Y.C."/>
            <person name="Liu J.Z."/>
            <person name="Shao H.Z."/>
            <person name="Wang X."/>
            <person name="Wang C.C."/>
            <person name="Yang T.C."/>
            <person name="Huo Q.B."/>
            <person name="Li W."/>
            <person name="Chen H.Y."/>
            <person name="Chen S.E."/>
            <person name="Zhou L.G."/>
            <person name="Ni X.B."/>
            <person name="Tian J.H."/>
            <person name="Sheng Y."/>
            <person name="Liu T."/>
            <person name="Pan Y.S."/>
            <person name="Xia L.Y."/>
            <person name="Li J."/>
            <person name="Zhao F."/>
            <person name="Cao W.C."/>
        </authorList>
    </citation>
    <scope>NUCLEOTIDE SEQUENCE [LARGE SCALE GENOMIC DNA]</scope>
    <source>
        <strain evidence="1">Iper-2018</strain>
    </source>
</reference>